<evidence type="ECO:0000256" key="1">
    <source>
        <dbReference type="SAM" id="MobiDB-lite"/>
    </source>
</evidence>
<accession>A0ABD0LI01</accession>
<dbReference type="Proteomes" id="UP001519460">
    <property type="component" value="Unassembled WGS sequence"/>
</dbReference>
<proteinExistence type="predicted"/>
<evidence type="ECO:0000313" key="3">
    <source>
        <dbReference type="Proteomes" id="UP001519460"/>
    </source>
</evidence>
<gene>
    <name evidence="2" type="ORF">BaRGS_00009948</name>
</gene>
<keyword evidence="3" id="KW-1185">Reference proteome</keyword>
<evidence type="ECO:0000313" key="2">
    <source>
        <dbReference type="EMBL" id="KAK7498856.1"/>
    </source>
</evidence>
<reference evidence="2 3" key="1">
    <citation type="journal article" date="2023" name="Sci. Data">
        <title>Genome assembly of the Korean intertidal mud-creeper Batillaria attramentaria.</title>
        <authorList>
            <person name="Patra A.K."/>
            <person name="Ho P.T."/>
            <person name="Jun S."/>
            <person name="Lee S.J."/>
            <person name="Kim Y."/>
            <person name="Won Y.J."/>
        </authorList>
    </citation>
    <scope>NUCLEOTIDE SEQUENCE [LARGE SCALE GENOMIC DNA]</scope>
    <source>
        <strain evidence="2">Wonlab-2016</strain>
    </source>
</reference>
<feature type="region of interest" description="Disordered" evidence="1">
    <location>
        <begin position="68"/>
        <end position="88"/>
    </location>
</feature>
<protein>
    <submittedName>
        <fullName evidence="2">Uncharacterized protein</fullName>
    </submittedName>
</protein>
<sequence>MSLGQFHSEKGQLTRCLRQSEATARDVNFSRRHNPPDPAGARPFSVGEQTVKMSTTIGGDAQGAEASTGLHLAWGSKDRDGDRSSLPRMRNVYLSPPEQTDNPTPRVLIPSTCSLVKVECFPSELNQRMIPGAIIPSHHEVICVVATGWSEREVTPEKLSNDQFSTPLRAHRPPRRVGGWPRNRLLRLHCPLASRRREAIRCRPLAGTSPSGTVKGANSPSSRLFSVVGESTPCFCAERLVNRKRQFGPEYCDADDREISIRQTPLSTCCRVKNLKLFVVFSLIGSAQFDSH</sequence>
<organism evidence="2 3">
    <name type="scientific">Batillaria attramentaria</name>
    <dbReference type="NCBI Taxonomy" id="370345"/>
    <lineage>
        <taxon>Eukaryota</taxon>
        <taxon>Metazoa</taxon>
        <taxon>Spiralia</taxon>
        <taxon>Lophotrochozoa</taxon>
        <taxon>Mollusca</taxon>
        <taxon>Gastropoda</taxon>
        <taxon>Caenogastropoda</taxon>
        <taxon>Sorbeoconcha</taxon>
        <taxon>Cerithioidea</taxon>
        <taxon>Batillariidae</taxon>
        <taxon>Batillaria</taxon>
    </lineage>
</organism>
<dbReference type="AlphaFoldDB" id="A0ABD0LI01"/>
<dbReference type="EMBL" id="JACVVK020000048">
    <property type="protein sequence ID" value="KAK7498856.1"/>
    <property type="molecule type" value="Genomic_DNA"/>
</dbReference>
<feature type="compositionally biased region" description="Basic and acidic residues" evidence="1">
    <location>
        <begin position="76"/>
        <end position="85"/>
    </location>
</feature>
<feature type="region of interest" description="Disordered" evidence="1">
    <location>
        <begin position="24"/>
        <end position="44"/>
    </location>
</feature>
<comment type="caution">
    <text evidence="2">The sequence shown here is derived from an EMBL/GenBank/DDBJ whole genome shotgun (WGS) entry which is preliminary data.</text>
</comment>
<name>A0ABD0LI01_9CAEN</name>